<feature type="compositionally biased region" description="Low complexity" evidence="6">
    <location>
        <begin position="832"/>
        <end position="841"/>
    </location>
</feature>
<sequence length="1232" mass="133810">MTRYAEAKSVKVDNWGVFFLQKLQNFFNKTDHCDLTLQFNDNSQLKVHRLVLSACTDYFNHLENVCEMYDDVLIMPMDLQADVIVPIVNFMYTGTLEFQYNMYDRLLKTATDMNMTVLLKLLEAHRQTSSRIVKQPVLLNKQAPRPRGAPVYQGAGPRVMPAQRGANVGPRPRLPVARQPMHMYGHKGAGHSTAKDVKPGPSRFDDGEMGEGFEGSFDGITYETKPLLTADQVKKEEETSPFEKLRKGYTNANVVKRSSSGSLTSPPAKKPNLDEVKEFTEAARMRSQLATANDDDSPDYVDDDTHFNDDDDEDYQPPASVKAALAKSASHHAGTVKHGTIKQESKSPGSGGNSSAMKQITVKDDSGSVDHAKIISEVLKKYPHLVKKNKNIKLKIMQKPSPNNANATNASSASSSAVATPKMEVRTATPLKQDLSMVRRATANIRSETAKPSAGSATSTGKPTTGTTKTIDAKTMHALIAKGAENTTGPWLCLRCGINGRPISIPSYKAFYNHLIHKHKERIDVRICEHCGFKAQQRNPHLIYHWFTEHKVKPTIKFPRCDECDHVAMTADDLQKHEEEAHSRGDLQQCIYCNKVFAKEMELYDHMKEQHKARAIADGVLEFTDDEDYQSQEEEVSSPQGGKTYSAQGASGEGKIKILSNITLPPAKGSSSAAAGGSVRHITLEPSSEAEALSNVASGIATSLTLVGDNGVVIDDPNYQNQFIEAELASVHGENASTGTETTIPKLVTADGTELQLTQSQKDEIISQLQNTGGGNDVVMVLNEDNFSVGSTIQLDEGVQIVDTSSQNIMVMYSQPEGGESEHNDSQKSDAKVAAADVTTASEDDNSQASVSLSEDKAASSIADKQPSLEGGDESQESRRTDASDKPEAEDEGNTTMDDDVDMSGGDVTSETNETLQQAVKDELMDLEDELRAPDTSADGTKEDELNDSEDRQQSDKLKLISELEGDWSEDTAEEQPGTPAVADVSEKAATKKVTATATVDKKATASTPAAKTASKPTGGEKKPVAEAVATGKKRPLGEAPAAAAAAPPSKERKKSGGEEKLSEKEIDKLLDDWNNEAKLDELTEEADLEKEIAKVTGVKAAETGESDSKKPNEVKKDTAAADATKHDKPDTTDADADKPTVEEEEQEEDVEEEETVTPAEEGKESVSVKGKKNGTASATETSRSKLEDTSELDEEQEEDDDDGDEEDKDKANAKSKEVSSLLGEWDEDDDL</sequence>
<dbReference type="PROSITE" id="PS00028">
    <property type="entry name" value="ZINC_FINGER_C2H2_1"/>
    <property type="match status" value="1"/>
</dbReference>
<dbReference type="AlphaFoldDB" id="A0A182XV81"/>
<protein>
    <recommendedName>
        <fullName evidence="9">BTB domain-containing protein</fullName>
    </recommendedName>
</protein>
<dbReference type="EnsemblMetazoa" id="ASTEI00117-RA">
    <property type="protein sequence ID" value="ASTEI00117-PA"/>
    <property type="gene ID" value="ASTEI00117"/>
</dbReference>
<feature type="compositionally biased region" description="Basic and acidic residues" evidence="6">
    <location>
        <begin position="820"/>
        <end position="831"/>
    </location>
</feature>
<keyword evidence="8" id="KW-1185">Reference proteome</keyword>
<dbReference type="Gene3D" id="3.30.710.10">
    <property type="entry name" value="Potassium Channel Kv1.1, Chain A"/>
    <property type="match status" value="1"/>
</dbReference>
<feature type="compositionally biased region" description="Low complexity" evidence="6">
    <location>
        <begin position="992"/>
        <end position="1018"/>
    </location>
</feature>
<dbReference type="SMART" id="SM00355">
    <property type="entry name" value="ZnF_C2H2"/>
    <property type="match status" value="4"/>
</dbReference>
<keyword evidence="2" id="KW-0677">Repeat</keyword>
<feature type="compositionally biased region" description="Low complexity" evidence="6">
    <location>
        <begin position="1040"/>
        <end position="1049"/>
    </location>
</feature>
<evidence type="ECO:0000256" key="6">
    <source>
        <dbReference type="SAM" id="MobiDB-lite"/>
    </source>
</evidence>
<evidence type="ECO:0000256" key="3">
    <source>
        <dbReference type="ARBA" id="ARBA00022771"/>
    </source>
</evidence>
<evidence type="ECO:0000256" key="1">
    <source>
        <dbReference type="ARBA" id="ARBA00022723"/>
    </source>
</evidence>
<feature type="compositionally biased region" description="Basic and acidic residues" evidence="6">
    <location>
        <begin position="1209"/>
        <end position="1218"/>
    </location>
</feature>
<dbReference type="Proteomes" id="UP000076408">
    <property type="component" value="Unassembled WGS sequence"/>
</dbReference>
<feature type="compositionally biased region" description="Acidic residues" evidence="6">
    <location>
        <begin position="293"/>
        <end position="302"/>
    </location>
</feature>
<dbReference type="InterPro" id="IPR013087">
    <property type="entry name" value="Znf_C2H2_type"/>
</dbReference>
<dbReference type="InterPro" id="IPR011333">
    <property type="entry name" value="SKP1/BTB/POZ_sf"/>
</dbReference>
<dbReference type="SUPFAM" id="SSF54695">
    <property type="entry name" value="POZ domain"/>
    <property type="match status" value="1"/>
</dbReference>
<evidence type="ECO:0000256" key="5">
    <source>
        <dbReference type="ARBA" id="ARBA00023242"/>
    </source>
</evidence>
<feature type="compositionally biased region" description="Low complexity" evidence="6">
    <location>
        <begin position="319"/>
        <end position="333"/>
    </location>
</feature>
<dbReference type="GO" id="GO:0005634">
    <property type="term" value="C:nucleus"/>
    <property type="evidence" value="ECO:0007669"/>
    <property type="project" value="TreeGrafter"/>
</dbReference>
<feature type="region of interest" description="Disordered" evidence="6">
    <location>
        <begin position="627"/>
        <end position="650"/>
    </location>
</feature>
<reference evidence="8" key="1">
    <citation type="journal article" date="2014" name="Genome Biol.">
        <title>Genome analysis of a major urban malaria vector mosquito, Anopheles stephensi.</title>
        <authorList>
            <person name="Jiang X."/>
            <person name="Peery A."/>
            <person name="Hall A.B."/>
            <person name="Sharma A."/>
            <person name="Chen X.G."/>
            <person name="Waterhouse R.M."/>
            <person name="Komissarov A."/>
            <person name="Riehle M.M."/>
            <person name="Shouche Y."/>
            <person name="Sharakhova M.V."/>
            <person name="Lawson D."/>
            <person name="Pakpour N."/>
            <person name="Arensburger P."/>
            <person name="Davidson V.L."/>
            <person name="Eiglmeier K."/>
            <person name="Emrich S."/>
            <person name="George P."/>
            <person name="Kennedy R.C."/>
            <person name="Mane S.P."/>
            <person name="Maslen G."/>
            <person name="Oringanje C."/>
            <person name="Qi Y."/>
            <person name="Settlage R."/>
            <person name="Tojo M."/>
            <person name="Tubio J.M."/>
            <person name="Unger M.F."/>
            <person name="Wang B."/>
            <person name="Vernick K.D."/>
            <person name="Ribeiro J.M."/>
            <person name="James A.A."/>
            <person name="Michel K."/>
            <person name="Riehle M.A."/>
            <person name="Luckhart S."/>
            <person name="Sharakhov I.V."/>
            <person name="Tu Z."/>
        </authorList>
    </citation>
    <scope>NUCLEOTIDE SEQUENCE [LARGE SCALE GENOMIC DNA]</scope>
    <source>
        <strain evidence="8">Indian</strain>
    </source>
</reference>
<feature type="compositionally biased region" description="Polar residues" evidence="6">
    <location>
        <begin position="637"/>
        <end position="649"/>
    </location>
</feature>
<dbReference type="VEuPathDB" id="VectorBase:ASTEI00117"/>
<dbReference type="OMA" id="GMIVYIH"/>
<feature type="compositionally biased region" description="Basic and acidic residues" evidence="6">
    <location>
        <begin position="940"/>
        <end position="962"/>
    </location>
</feature>
<dbReference type="InterPro" id="IPR000210">
    <property type="entry name" value="BTB/POZ_dom"/>
</dbReference>
<dbReference type="STRING" id="30069.A0A182XV81"/>
<organism evidence="7 8">
    <name type="scientific">Anopheles stephensi</name>
    <name type="common">Indo-Pakistan malaria mosquito</name>
    <dbReference type="NCBI Taxonomy" id="30069"/>
    <lineage>
        <taxon>Eukaryota</taxon>
        <taxon>Metazoa</taxon>
        <taxon>Ecdysozoa</taxon>
        <taxon>Arthropoda</taxon>
        <taxon>Hexapoda</taxon>
        <taxon>Insecta</taxon>
        <taxon>Pterygota</taxon>
        <taxon>Neoptera</taxon>
        <taxon>Endopterygota</taxon>
        <taxon>Diptera</taxon>
        <taxon>Nematocera</taxon>
        <taxon>Culicoidea</taxon>
        <taxon>Culicidae</taxon>
        <taxon>Anophelinae</taxon>
        <taxon>Anopheles</taxon>
    </lineage>
</organism>
<dbReference type="SMART" id="SM00225">
    <property type="entry name" value="BTB"/>
    <property type="match status" value="1"/>
</dbReference>
<feature type="compositionally biased region" description="Acidic residues" evidence="6">
    <location>
        <begin position="1143"/>
        <end position="1156"/>
    </location>
</feature>
<feature type="compositionally biased region" description="Low complexity" evidence="6">
    <location>
        <begin position="400"/>
        <end position="421"/>
    </location>
</feature>
<evidence type="ECO:0000313" key="7">
    <source>
        <dbReference type="EnsemblMetazoa" id="ASTEI00117-PA"/>
    </source>
</evidence>
<dbReference type="VEuPathDB" id="VectorBase:ASTEI20_037364"/>
<feature type="compositionally biased region" description="Acidic residues" evidence="6">
    <location>
        <begin position="627"/>
        <end position="636"/>
    </location>
</feature>
<feature type="compositionally biased region" description="Basic and acidic residues" evidence="6">
    <location>
        <begin position="1055"/>
        <end position="1074"/>
    </location>
</feature>
<keyword evidence="5" id="KW-0539">Nucleus</keyword>
<dbReference type="PANTHER" id="PTHR24394:SF38">
    <property type="entry name" value="CENTROSOME-ASSOCIATED ZINC FINGER PROTEIN CP190"/>
    <property type="match status" value="1"/>
</dbReference>
<dbReference type="Gene3D" id="3.30.160.60">
    <property type="entry name" value="Classic Zinc Finger"/>
    <property type="match status" value="1"/>
</dbReference>
<name>A0A182XV81_ANOST</name>
<feature type="compositionally biased region" description="Basic and acidic residues" evidence="6">
    <location>
        <begin position="1107"/>
        <end position="1142"/>
    </location>
</feature>
<feature type="region of interest" description="Disordered" evidence="6">
    <location>
        <begin position="1098"/>
        <end position="1232"/>
    </location>
</feature>
<evidence type="ECO:0000313" key="8">
    <source>
        <dbReference type="Proteomes" id="UP000076408"/>
    </source>
</evidence>
<feature type="region of interest" description="Disordered" evidence="6">
    <location>
        <begin position="289"/>
        <end position="357"/>
    </location>
</feature>
<dbReference type="PROSITE" id="PS50157">
    <property type="entry name" value="ZINC_FINGER_C2H2_2"/>
    <property type="match status" value="1"/>
</dbReference>
<dbReference type="GO" id="GO:0000981">
    <property type="term" value="F:DNA-binding transcription factor activity, RNA polymerase II-specific"/>
    <property type="evidence" value="ECO:0007669"/>
    <property type="project" value="TreeGrafter"/>
</dbReference>
<evidence type="ECO:0000256" key="4">
    <source>
        <dbReference type="ARBA" id="ARBA00022833"/>
    </source>
</evidence>
<feature type="region of interest" description="Disordered" evidence="6">
    <location>
        <begin position="816"/>
        <end position="1074"/>
    </location>
</feature>
<dbReference type="PANTHER" id="PTHR24394">
    <property type="entry name" value="ZINC FINGER PROTEIN"/>
    <property type="match status" value="1"/>
</dbReference>
<evidence type="ECO:0000256" key="2">
    <source>
        <dbReference type="ARBA" id="ARBA00022737"/>
    </source>
</evidence>
<dbReference type="Pfam" id="PF00651">
    <property type="entry name" value="BTB"/>
    <property type="match status" value="1"/>
</dbReference>
<dbReference type="GO" id="GO:0008270">
    <property type="term" value="F:zinc ion binding"/>
    <property type="evidence" value="ECO:0007669"/>
    <property type="project" value="UniProtKB-KW"/>
</dbReference>
<feature type="compositionally biased region" description="Acidic residues" evidence="6">
    <location>
        <begin position="888"/>
        <end position="902"/>
    </location>
</feature>
<feature type="region of interest" description="Disordered" evidence="6">
    <location>
        <begin position="399"/>
        <end position="425"/>
    </location>
</feature>
<dbReference type="PROSITE" id="PS50097">
    <property type="entry name" value="BTB"/>
    <property type="match status" value="1"/>
</dbReference>
<feature type="region of interest" description="Disordered" evidence="6">
    <location>
        <begin position="144"/>
        <end position="171"/>
    </location>
</feature>
<accession>A0A182XV81</accession>
<keyword evidence="1" id="KW-0479">Metal-binding</keyword>
<keyword evidence="4" id="KW-0862">Zinc</keyword>
<evidence type="ECO:0008006" key="9">
    <source>
        <dbReference type="Google" id="ProtNLM"/>
    </source>
</evidence>
<reference evidence="7" key="2">
    <citation type="submission" date="2020-05" db="UniProtKB">
        <authorList>
            <consortium name="EnsemblMetazoa"/>
        </authorList>
    </citation>
    <scope>IDENTIFICATION</scope>
    <source>
        <strain evidence="7">Indian</strain>
    </source>
</reference>
<feature type="region of interest" description="Disordered" evidence="6">
    <location>
        <begin position="445"/>
        <end position="468"/>
    </location>
</feature>
<keyword evidence="3" id="KW-0863">Zinc-finger</keyword>
<feature type="compositionally biased region" description="Acidic residues" evidence="6">
    <location>
        <begin position="964"/>
        <end position="974"/>
    </location>
</feature>
<proteinExistence type="predicted"/>
<dbReference type="VEuPathDB" id="VectorBase:ASTE003067"/>
<feature type="compositionally biased region" description="Low complexity" evidence="6">
    <location>
        <begin position="453"/>
        <end position="468"/>
    </location>
</feature>
<feature type="compositionally biased region" description="Basic and acidic residues" evidence="6">
    <location>
        <begin position="876"/>
        <end position="887"/>
    </location>
</feature>
<feature type="compositionally biased region" description="Acidic residues" evidence="6">
    <location>
        <begin position="1190"/>
        <end position="1208"/>
    </location>
</feature>